<dbReference type="OrthoDB" id="9764804at2"/>
<gene>
    <name evidence="2" type="ORF">EI77_03773</name>
</gene>
<feature type="chain" id="PRO_5020997046" description="BNR repeat protein" evidence="1">
    <location>
        <begin position="28"/>
        <end position="412"/>
    </location>
</feature>
<protein>
    <recommendedName>
        <fullName evidence="4">BNR repeat protein</fullName>
    </recommendedName>
</protein>
<keyword evidence="3" id="KW-1185">Reference proteome</keyword>
<keyword evidence="1" id="KW-0732">Signal</keyword>
<dbReference type="Gene3D" id="2.120.10.10">
    <property type="match status" value="1"/>
</dbReference>
<evidence type="ECO:0008006" key="4">
    <source>
        <dbReference type="Google" id="ProtNLM"/>
    </source>
</evidence>
<dbReference type="EMBL" id="SOCA01000009">
    <property type="protein sequence ID" value="TDU66036.1"/>
    <property type="molecule type" value="Genomic_DNA"/>
</dbReference>
<dbReference type="AlphaFoldDB" id="A0A4R7RN72"/>
<evidence type="ECO:0000313" key="2">
    <source>
        <dbReference type="EMBL" id="TDU66036.1"/>
    </source>
</evidence>
<dbReference type="Proteomes" id="UP000295662">
    <property type="component" value="Unassembled WGS sequence"/>
</dbReference>
<feature type="signal peptide" evidence="1">
    <location>
        <begin position="1"/>
        <end position="27"/>
    </location>
</feature>
<organism evidence="2 3">
    <name type="scientific">Prosthecobacter fusiformis</name>
    <dbReference type="NCBI Taxonomy" id="48464"/>
    <lineage>
        <taxon>Bacteria</taxon>
        <taxon>Pseudomonadati</taxon>
        <taxon>Verrucomicrobiota</taxon>
        <taxon>Verrucomicrobiia</taxon>
        <taxon>Verrucomicrobiales</taxon>
        <taxon>Verrucomicrobiaceae</taxon>
        <taxon>Prosthecobacter</taxon>
    </lineage>
</organism>
<dbReference type="SUPFAM" id="SSF50939">
    <property type="entry name" value="Sialidases"/>
    <property type="match status" value="1"/>
</dbReference>
<sequence length="412" mass="46070">MPAPVLFRLGFLALPLLLNALPQIGTAAEPLAQDFSIVWHNPNPEAYVEGPGLVRLDDGSLLAVVPVVPREEWSEERRQEQSLTHILRSTDKGETWQLLTDLPYYSAVPWTDKGTLYLFANKGGPKNARNADLLLLRSSDGGQSWSAPVTLFKGNLWNCHTAMVQRDRKLYWAIDDLSYGKERGPRLVAGDLSRDPMDPKAWRLSDVVKFKPAPAELSDPRFKAMQDQWLEPNVVEIGGRIRVLAALKVRRPTVSGLCALFDATDDGAKLDLKFTQYSAMPGGHLKFCVIYDEVSELYWATTNMATDSQDIAGFQEAARKKGHFRASANDRRFLMLHYSLDGLNWFQAGCIAQAAKLSQSFMYARPVIDGDDLAIIARSSINAPHQHDADHATFHRVSNFRKLALNLVPEKE</sequence>
<accession>A0A4R7RN72</accession>
<evidence type="ECO:0000256" key="1">
    <source>
        <dbReference type="SAM" id="SignalP"/>
    </source>
</evidence>
<dbReference type="InterPro" id="IPR036278">
    <property type="entry name" value="Sialidase_sf"/>
</dbReference>
<proteinExistence type="predicted"/>
<comment type="caution">
    <text evidence="2">The sequence shown here is derived from an EMBL/GenBank/DDBJ whole genome shotgun (WGS) entry which is preliminary data.</text>
</comment>
<name>A0A4R7RN72_9BACT</name>
<reference evidence="2 3" key="1">
    <citation type="submission" date="2019-03" db="EMBL/GenBank/DDBJ databases">
        <title>Genomic Encyclopedia of Archaeal and Bacterial Type Strains, Phase II (KMG-II): from individual species to whole genera.</title>
        <authorList>
            <person name="Goeker M."/>
        </authorList>
    </citation>
    <scope>NUCLEOTIDE SEQUENCE [LARGE SCALE GENOMIC DNA]</scope>
    <source>
        <strain evidence="2 3">ATCC 25309</strain>
    </source>
</reference>
<dbReference type="CDD" id="cd15482">
    <property type="entry name" value="Sialidase_non-viral"/>
    <property type="match status" value="1"/>
</dbReference>
<dbReference type="RefSeq" id="WP_133796781.1">
    <property type="nucleotide sequence ID" value="NZ_SOCA01000009.1"/>
</dbReference>
<evidence type="ECO:0000313" key="3">
    <source>
        <dbReference type="Proteomes" id="UP000295662"/>
    </source>
</evidence>